<evidence type="ECO:0000256" key="9">
    <source>
        <dbReference type="SAM" id="MobiDB-lite"/>
    </source>
</evidence>
<proteinExistence type="inferred from homology"/>
<dbReference type="AlphaFoldDB" id="A0AAF3EBL3"/>
<keyword evidence="4 10" id="KW-0812">Transmembrane</keyword>
<feature type="transmembrane region" description="Helical" evidence="10">
    <location>
        <begin position="538"/>
        <end position="560"/>
    </location>
</feature>
<feature type="compositionally biased region" description="Basic and acidic residues" evidence="9">
    <location>
        <begin position="349"/>
        <end position="360"/>
    </location>
</feature>
<dbReference type="SUPFAM" id="SSF52540">
    <property type="entry name" value="P-loop containing nucleoside triphosphate hydrolases"/>
    <property type="match status" value="1"/>
</dbReference>
<dbReference type="PROSITE" id="PS00211">
    <property type="entry name" value="ABC_TRANSPORTER_1"/>
    <property type="match status" value="1"/>
</dbReference>
<dbReference type="PANTHER" id="PTHR48041:SF139">
    <property type="entry name" value="PROTEIN SCARLET"/>
    <property type="match status" value="1"/>
</dbReference>
<feature type="transmembrane region" description="Helical" evidence="10">
    <location>
        <begin position="627"/>
        <end position="647"/>
    </location>
</feature>
<evidence type="ECO:0000256" key="2">
    <source>
        <dbReference type="ARBA" id="ARBA00005814"/>
    </source>
</evidence>
<feature type="region of interest" description="Disordered" evidence="9">
    <location>
        <begin position="349"/>
        <end position="371"/>
    </location>
</feature>
<dbReference type="SMART" id="SM00382">
    <property type="entry name" value="AAA"/>
    <property type="match status" value="1"/>
</dbReference>
<dbReference type="Gene3D" id="3.40.50.300">
    <property type="entry name" value="P-loop containing nucleotide triphosphate hydrolases"/>
    <property type="match status" value="1"/>
</dbReference>
<evidence type="ECO:0000259" key="11">
    <source>
        <dbReference type="PROSITE" id="PS50893"/>
    </source>
</evidence>
<dbReference type="Pfam" id="PF00005">
    <property type="entry name" value="ABC_tran"/>
    <property type="match status" value="1"/>
</dbReference>
<keyword evidence="8 10" id="KW-0472">Membrane</keyword>
<dbReference type="GO" id="GO:0005524">
    <property type="term" value="F:ATP binding"/>
    <property type="evidence" value="ECO:0007669"/>
    <property type="project" value="UniProtKB-KW"/>
</dbReference>
<dbReference type="Proteomes" id="UP000887575">
    <property type="component" value="Unassembled WGS sequence"/>
</dbReference>
<keyword evidence="12" id="KW-1185">Reference proteome</keyword>
<feature type="region of interest" description="Disordered" evidence="9">
    <location>
        <begin position="1"/>
        <end position="25"/>
    </location>
</feature>
<dbReference type="InterPro" id="IPR027417">
    <property type="entry name" value="P-loop_NTPase"/>
</dbReference>
<name>A0AAF3EBL3_9BILA</name>
<dbReference type="InterPro" id="IPR050352">
    <property type="entry name" value="ABCG_transporters"/>
</dbReference>
<evidence type="ECO:0000256" key="1">
    <source>
        <dbReference type="ARBA" id="ARBA00004141"/>
    </source>
</evidence>
<feature type="transmembrane region" description="Helical" evidence="10">
    <location>
        <begin position="474"/>
        <end position="498"/>
    </location>
</feature>
<keyword evidence="6" id="KW-0067">ATP-binding</keyword>
<evidence type="ECO:0000256" key="7">
    <source>
        <dbReference type="ARBA" id="ARBA00022989"/>
    </source>
</evidence>
<evidence type="ECO:0000256" key="6">
    <source>
        <dbReference type="ARBA" id="ARBA00022840"/>
    </source>
</evidence>
<dbReference type="WBParaSite" id="MBELARI_LOCUS11338">
    <property type="protein sequence ID" value="MBELARI_LOCUS11338"/>
    <property type="gene ID" value="MBELARI_LOCUS11338"/>
</dbReference>
<dbReference type="PANTHER" id="PTHR48041">
    <property type="entry name" value="ABC TRANSPORTER G FAMILY MEMBER 28"/>
    <property type="match status" value="1"/>
</dbReference>
<evidence type="ECO:0000256" key="8">
    <source>
        <dbReference type="ARBA" id="ARBA00023136"/>
    </source>
</evidence>
<keyword evidence="3" id="KW-0813">Transport</keyword>
<evidence type="ECO:0000256" key="10">
    <source>
        <dbReference type="SAM" id="Phobius"/>
    </source>
</evidence>
<evidence type="ECO:0000256" key="4">
    <source>
        <dbReference type="ARBA" id="ARBA00022692"/>
    </source>
</evidence>
<dbReference type="PROSITE" id="PS50893">
    <property type="entry name" value="ABC_TRANSPORTER_2"/>
    <property type="match status" value="1"/>
</dbReference>
<keyword evidence="5" id="KW-0547">Nucleotide-binding</keyword>
<protein>
    <submittedName>
        <fullName evidence="13">ABC transporter domain-containing protein</fullName>
    </submittedName>
</protein>
<evidence type="ECO:0000313" key="13">
    <source>
        <dbReference type="WBParaSite" id="MBELARI_LOCUS11338"/>
    </source>
</evidence>
<feature type="domain" description="ABC transporter" evidence="11">
    <location>
        <begin position="64"/>
        <end position="299"/>
    </location>
</feature>
<dbReference type="InterPro" id="IPR003593">
    <property type="entry name" value="AAA+_ATPase"/>
</dbReference>
<sequence>MSSPGSSGCLGSSPEQRINPFPADHPANLEDVSLLDRVTRETVPFFDLPHRSVSNVTVVPAMEVEWHDVTATINDGPSSSSKAENGAKQKLLDNVFGVARPGEVLAIIGSSGAGKTTLLNALSQTDIRQLRLQGQIKVNNLQVDHEYMRKISAYVQQQDLFIGSLTVSEHLTFVARLRMGKKHNKADQKRRVKTVIRELGLQTVADSIIGTRTRKGISGGEKKRLAFAQEILTSPPILFCDEPTSGLDAFLALQVIKPSSQAFELINRIYVLAEGRVAFCGTQAEAIESWIHFGQPVPLNYNPSDHIIRTLSVMPGRSEATQRSNVVQMCDKFAASTIGKQVLLAARGGEDDKDSPLEKANRKRREKRSGGKYQSSYWQQLSMLCWRQMATSLREPTLLKVQIMHSIVIAILTGLVFAGTPLLQSTVVTINGALFQCVTNMSFMFQFSAVHHFQSEIPVFMREQRNALYRTSPYFLAKNIIEIPTFVFLSMLFCSILYWMSSLVIQVDAFFIYCLVAALVQQSAISVGYFFSCAVPKLPVAMALMPLFVVPMMTFAGFYINQATLPVYFYPLKYLSWFNYGFEALSVNQWSRIDSIPGCESTSCRYPNGTAVLDSLSFAPSNLWRNILFLVALVFTIRLFAFIALYIRVRRNK</sequence>
<organism evidence="12 13">
    <name type="scientific">Mesorhabditis belari</name>
    <dbReference type="NCBI Taxonomy" id="2138241"/>
    <lineage>
        <taxon>Eukaryota</taxon>
        <taxon>Metazoa</taxon>
        <taxon>Ecdysozoa</taxon>
        <taxon>Nematoda</taxon>
        <taxon>Chromadorea</taxon>
        <taxon>Rhabditida</taxon>
        <taxon>Rhabditina</taxon>
        <taxon>Rhabditomorpha</taxon>
        <taxon>Rhabditoidea</taxon>
        <taxon>Rhabditidae</taxon>
        <taxon>Mesorhabditinae</taxon>
        <taxon>Mesorhabditis</taxon>
    </lineage>
</organism>
<dbReference type="GO" id="GO:0016887">
    <property type="term" value="F:ATP hydrolysis activity"/>
    <property type="evidence" value="ECO:0007669"/>
    <property type="project" value="InterPro"/>
</dbReference>
<dbReference type="GO" id="GO:0140359">
    <property type="term" value="F:ABC-type transporter activity"/>
    <property type="evidence" value="ECO:0007669"/>
    <property type="project" value="InterPro"/>
</dbReference>
<feature type="compositionally biased region" description="Low complexity" evidence="9">
    <location>
        <begin position="1"/>
        <end position="14"/>
    </location>
</feature>
<comment type="subcellular location">
    <subcellularLocation>
        <location evidence="1">Membrane</location>
        <topology evidence="1">Multi-pass membrane protein</topology>
    </subcellularLocation>
</comment>
<accession>A0AAF3EBL3</accession>
<dbReference type="InterPro" id="IPR013525">
    <property type="entry name" value="ABC2_TM"/>
</dbReference>
<dbReference type="Pfam" id="PF01061">
    <property type="entry name" value="ABC2_membrane"/>
    <property type="match status" value="1"/>
</dbReference>
<dbReference type="InterPro" id="IPR017871">
    <property type="entry name" value="ABC_transporter-like_CS"/>
</dbReference>
<dbReference type="InterPro" id="IPR003439">
    <property type="entry name" value="ABC_transporter-like_ATP-bd"/>
</dbReference>
<reference evidence="13" key="1">
    <citation type="submission" date="2024-02" db="UniProtKB">
        <authorList>
            <consortium name="WormBaseParasite"/>
        </authorList>
    </citation>
    <scope>IDENTIFICATION</scope>
</reference>
<feature type="transmembrane region" description="Helical" evidence="10">
    <location>
        <begin position="510"/>
        <end position="531"/>
    </location>
</feature>
<evidence type="ECO:0000256" key="3">
    <source>
        <dbReference type="ARBA" id="ARBA00022448"/>
    </source>
</evidence>
<comment type="similarity">
    <text evidence="2">Belongs to the ABC transporter superfamily. ABCG family. Eye pigment precursor importer (TC 3.A.1.204) subfamily.</text>
</comment>
<evidence type="ECO:0000256" key="5">
    <source>
        <dbReference type="ARBA" id="ARBA00022741"/>
    </source>
</evidence>
<keyword evidence="7 10" id="KW-1133">Transmembrane helix</keyword>
<dbReference type="GO" id="GO:0005886">
    <property type="term" value="C:plasma membrane"/>
    <property type="evidence" value="ECO:0007669"/>
    <property type="project" value="TreeGrafter"/>
</dbReference>
<feature type="transmembrane region" description="Helical" evidence="10">
    <location>
        <begin position="397"/>
        <end position="418"/>
    </location>
</feature>
<evidence type="ECO:0000313" key="12">
    <source>
        <dbReference type="Proteomes" id="UP000887575"/>
    </source>
</evidence>